<sequence>MDRIDATFRHAHHIWQRCMHVLGMWGHFRNDALHQSLRRYAFDSGIFQRGLGG</sequence>
<dbReference type="Proteomes" id="UP000551709">
    <property type="component" value="Chromosome"/>
</dbReference>
<reference evidence="1" key="1">
    <citation type="journal article" date="2017" name="Syst. Appl. Microbiol.">
        <title>Soybeans inoculated with root zone soils of Canadian native legumes harbour diverse and novel Bradyrhizobium spp. that possess agricultural potential.</title>
        <authorList>
            <person name="Bromfield E.S.P."/>
            <person name="Cloutier S."/>
            <person name="Tambong J.T."/>
            <person name="Tran Thi T.V."/>
        </authorList>
    </citation>
    <scope>NUCLEOTIDE SEQUENCE</scope>
    <source>
        <strain evidence="1">1S5</strain>
    </source>
</reference>
<organism evidence="1 2">
    <name type="scientific">Bradyrhizobium barranii subsp. apii</name>
    <dbReference type="NCBI Taxonomy" id="2819348"/>
    <lineage>
        <taxon>Bacteria</taxon>
        <taxon>Pseudomonadati</taxon>
        <taxon>Pseudomonadota</taxon>
        <taxon>Alphaproteobacteria</taxon>
        <taxon>Hyphomicrobiales</taxon>
        <taxon>Nitrobacteraceae</taxon>
        <taxon>Bradyrhizobium</taxon>
        <taxon>Bradyrhizobium barranii</taxon>
    </lineage>
</organism>
<dbReference type="RefSeq" id="WP_166050174.1">
    <property type="nucleotide sequence ID" value="NZ_CP096255.1"/>
</dbReference>
<proteinExistence type="predicted"/>
<accession>A0A8T5V9Z0</accession>
<protein>
    <submittedName>
        <fullName evidence="1">Uncharacterized protein</fullName>
    </submittedName>
</protein>
<name>A0A8T5V9Z0_9BRAD</name>
<reference evidence="1" key="2">
    <citation type="submission" date="2022-04" db="EMBL/GenBank/DDBJ databases">
        <authorList>
            <person name="Bromfield E.S.P."/>
            <person name="Cloutier S."/>
        </authorList>
    </citation>
    <scope>NUCLEOTIDE SEQUENCE</scope>
    <source>
        <strain evidence="1">1S5</strain>
    </source>
</reference>
<dbReference type="AlphaFoldDB" id="A0A8T5V9Z0"/>
<gene>
    <name evidence="1" type="ORF">HAP41_0000022055</name>
</gene>
<evidence type="ECO:0000313" key="2">
    <source>
        <dbReference type="Proteomes" id="UP000551709"/>
    </source>
</evidence>
<dbReference type="EMBL" id="CP096255">
    <property type="protein sequence ID" value="UPT91370.1"/>
    <property type="molecule type" value="Genomic_DNA"/>
</dbReference>
<evidence type="ECO:0000313" key="1">
    <source>
        <dbReference type="EMBL" id="UPT91370.1"/>
    </source>
</evidence>